<gene>
    <name evidence="3" type="ORF">IV38_GL001625</name>
    <name evidence="4" type="ORF">IV40_GL001590</name>
</gene>
<protein>
    <submittedName>
        <fullName evidence="3">Cell surface hydrolase</fullName>
    </submittedName>
</protein>
<dbReference type="PANTHER" id="PTHR43358:SF4">
    <property type="entry name" value="ALPHA_BETA HYDROLASE FOLD-1 DOMAIN-CONTAINING PROTEIN"/>
    <property type="match status" value="1"/>
</dbReference>
<feature type="domain" description="Serine aminopeptidase S33" evidence="2">
    <location>
        <begin position="90"/>
        <end position="191"/>
    </location>
</feature>
<evidence type="ECO:0000259" key="2">
    <source>
        <dbReference type="Pfam" id="PF12146"/>
    </source>
</evidence>
<evidence type="ECO:0000256" key="1">
    <source>
        <dbReference type="SAM" id="Phobius"/>
    </source>
</evidence>
<dbReference type="EMBL" id="JQAZ01000005">
    <property type="protein sequence ID" value="KRN30951.1"/>
    <property type="molecule type" value="Genomic_DNA"/>
</dbReference>
<evidence type="ECO:0000313" key="6">
    <source>
        <dbReference type="Proteomes" id="UP000051751"/>
    </source>
</evidence>
<keyword evidence="1" id="KW-0812">Transmembrane</keyword>
<accession>A0A0R2FTQ4</accession>
<dbReference type="PANTHER" id="PTHR43358">
    <property type="entry name" value="ALPHA/BETA-HYDROLASE"/>
    <property type="match status" value="1"/>
</dbReference>
<dbReference type="PATRIC" id="fig|81857.3.peg.1636"/>
<dbReference type="SUPFAM" id="SSF53474">
    <property type="entry name" value="alpha/beta-Hydrolases"/>
    <property type="match status" value="1"/>
</dbReference>
<keyword evidence="1" id="KW-1133">Transmembrane helix</keyword>
<organism evidence="3 6">
    <name type="scientific">Lactobacillus selangorensis</name>
    <dbReference type="NCBI Taxonomy" id="81857"/>
    <lineage>
        <taxon>Bacteria</taxon>
        <taxon>Bacillati</taxon>
        <taxon>Bacillota</taxon>
        <taxon>Bacilli</taxon>
        <taxon>Lactobacillales</taxon>
        <taxon>Lactobacillaceae</taxon>
        <taxon>Lactobacillus</taxon>
    </lineage>
</organism>
<reference evidence="5 6" key="1">
    <citation type="journal article" date="2015" name="Genome Announc.">
        <title>Expanding the biotechnology potential of lactobacilli through comparative genomics of 213 strains and associated genera.</title>
        <authorList>
            <person name="Sun Z."/>
            <person name="Harris H.M."/>
            <person name="McCann A."/>
            <person name="Guo C."/>
            <person name="Argimon S."/>
            <person name="Zhang W."/>
            <person name="Yang X."/>
            <person name="Jeffery I.B."/>
            <person name="Cooney J.C."/>
            <person name="Kagawa T.F."/>
            <person name="Liu W."/>
            <person name="Song Y."/>
            <person name="Salvetti E."/>
            <person name="Wrobel A."/>
            <person name="Rasinkangas P."/>
            <person name="Parkhill J."/>
            <person name="Rea M.C."/>
            <person name="O'Sullivan O."/>
            <person name="Ritari J."/>
            <person name="Douillard F.P."/>
            <person name="Paul Ross R."/>
            <person name="Yang R."/>
            <person name="Briner A.E."/>
            <person name="Felis G.E."/>
            <person name="de Vos W.M."/>
            <person name="Barrangou R."/>
            <person name="Klaenhammer T.R."/>
            <person name="Caufield P.W."/>
            <person name="Cui Y."/>
            <person name="Zhang H."/>
            <person name="O'Toole P.W."/>
        </authorList>
    </citation>
    <scope>NUCLEOTIDE SEQUENCE [LARGE SCALE GENOMIC DNA]</scope>
    <source>
        <strain evidence="3 6">ATCC BAA-66</strain>
        <strain evidence="4 5">DSM 13344</strain>
    </source>
</reference>
<evidence type="ECO:0000313" key="3">
    <source>
        <dbReference type="EMBL" id="KRN28173.1"/>
    </source>
</evidence>
<proteinExistence type="predicted"/>
<evidence type="ECO:0000313" key="4">
    <source>
        <dbReference type="EMBL" id="KRN30951.1"/>
    </source>
</evidence>
<dbReference type="Proteomes" id="UP000051751">
    <property type="component" value="Unassembled WGS sequence"/>
</dbReference>
<dbReference type="InterPro" id="IPR052920">
    <property type="entry name" value="DNA-binding_regulatory"/>
</dbReference>
<evidence type="ECO:0000313" key="5">
    <source>
        <dbReference type="Proteomes" id="UP000051645"/>
    </source>
</evidence>
<dbReference type="Pfam" id="PF12146">
    <property type="entry name" value="Hydrolase_4"/>
    <property type="match status" value="1"/>
</dbReference>
<keyword evidence="3" id="KW-0378">Hydrolase</keyword>
<dbReference type="GO" id="GO:0016787">
    <property type="term" value="F:hydrolase activity"/>
    <property type="evidence" value="ECO:0007669"/>
    <property type="project" value="UniProtKB-KW"/>
</dbReference>
<dbReference type="InterPro" id="IPR022742">
    <property type="entry name" value="Hydrolase_4"/>
</dbReference>
<keyword evidence="5" id="KW-1185">Reference proteome</keyword>
<name>A0A0R2FTQ4_9LACO</name>
<dbReference type="RefSeq" id="WP_057770092.1">
    <property type="nucleotide sequence ID" value="NZ_JQAT01000004.1"/>
</dbReference>
<keyword evidence="1" id="KW-0472">Membrane</keyword>
<sequence>MKKKKRWWLWGLGTIVVLAIVILTAASFYLYHFAIEPTPKTLTKGNGRDTLLIQNKKWLQQQHPQTWTETSATDHLKLVADYLPAKKATTKTMILAHGYMNKKEDMANYARMFHNQGYNVLIPDDRGSGHSEGTYIGFGWPDRLDYVKWIKQVIQKNGSHSKIGLFGVSMGGATVMMASGEKLPAQVKLIIEDCGYSSIENELTYELNEQFHMPKQPLITTAAWVTKLRAHYDFRDGSSTKALAKNKLPMLFIHGTKDTFVPTKMVYANYKADKAPGKELWLVKGAKHAASFEHDPAKYAAKVSQFAHQYF</sequence>
<dbReference type="EMBL" id="JQAT01000004">
    <property type="protein sequence ID" value="KRN28173.1"/>
    <property type="molecule type" value="Genomic_DNA"/>
</dbReference>
<comment type="caution">
    <text evidence="3">The sequence shown here is derived from an EMBL/GenBank/DDBJ whole genome shotgun (WGS) entry which is preliminary data.</text>
</comment>
<dbReference type="InterPro" id="IPR029058">
    <property type="entry name" value="AB_hydrolase_fold"/>
</dbReference>
<dbReference type="AlphaFoldDB" id="A0A0R2FTQ4"/>
<feature type="transmembrane region" description="Helical" evidence="1">
    <location>
        <begin position="7"/>
        <end position="31"/>
    </location>
</feature>
<dbReference type="Proteomes" id="UP000051645">
    <property type="component" value="Unassembled WGS sequence"/>
</dbReference>
<dbReference type="STRING" id="81857.IV38_GL001625"/>
<dbReference type="Gene3D" id="3.40.50.1820">
    <property type="entry name" value="alpha/beta hydrolase"/>
    <property type="match status" value="1"/>
</dbReference>
<dbReference type="OrthoDB" id="9776685at2"/>